<dbReference type="Pfam" id="PF02434">
    <property type="entry name" value="Fringe"/>
    <property type="match status" value="1"/>
</dbReference>
<dbReference type="GO" id="GO:0016020">
    <property type="term" value="C:membrane"/>
    <property type="evidence" value="ECO:0007669"/>
    <property type="project" value="UniProtKB-SubCell"/>
</dbReference>
<keyword evidence="7" id="KW-0812">Transmembrane</keyword>
<evidence type="ECO:0000313" key="14">
    <source>
        <dbReference type="Proteomes" id="UP000245119"/>
    </source>
</evidence>
<evidence type="ECO:0000256" key="1">
    <source>
        <dbReference type="ARBA" id="ARBA00004606"/>
    </source>
</evidence>
<dbReference type="PANTHER" id="PTHR23033:SF14">
    <property type="entry name" value="GLYCOPROTEIN-N-ACETYLGALACTOSAMINE 3-BETA-GALACTOSYLTRANSFERASE 1-RELATED"/>
    <property type="match status" value="1"/>
</dbReference>
<comment type="subcellular location">
    <subcellularLocation>
        <location evidence="1">Membrane</location>
        <topology evidence="1">Single-pass type II membrane protein</topology>
    </subcellularLocation>
</comment>
<name>A0A2T7NT20_POMCA</name>
<sequence length="221" mass="25155">MVDDQAARALHLRVRVLCWLPSTKARLEGALKAVNETWGRRCDGRVYFVNTGHTANDVVDVGGLDGYDYLSSKSAAALKYLYHHHLHHYDWFIKGEDDTYIIVENLKLLLSHYNASSPVHLGTGYFNDHLPGGASYVLSREALRRVNEEGYRKGRDCCSQLTISFHKLDPELMRVFDHLLYRTSVYGRLQDLSALSGLISPGVVRERVRPRNKKTMHSNNV</sequence>
<protein>
    <recommendedName>
        <fullName evidence="4">N-acetylgalactosaminide beta-1,3-galactosyltransferase</fullName>
        <ecNumber evidence="4">2.4.1.122</ecNumber>
    </recommendedName>
</protein>
<dbReference type="EMBL" id="PZQS01000009">
    <property type="protein sequence ID" value="PVD24302.1"/>
    <property type="molecule type" value="Genomic_DNA"/>
</dbReference>
<keyword evidence="10" id="KW-1133">Transmembrane helix</keyword>
<evidence type="ECO:0000256" key="9">
    <source>
        <dbReference type="ARBA" id="ARBA00022968"/>
    </source>
</evidence>
<dbReference type="PANTHER" id="PTHR23033">
    <property type="entry name" value="BETA1,3-GALACTOSYLTRANSFERASE"/>
    <property type="match status" value="1"/>
</dbReference>
<comment type="pathway">
    <text evidence="2">Protein modification; protein glycosylation.</text>
</comment>
<organism evidence="13 14">
    <name type="scientific">Pomacea canaliculata</name>
    <name type="common">Golden apple snail</name>
    <dbReference type="NCBI Taxonomy" id="400727"/>
    <lineage>
        <taxon>Eukaryota</taxon>
        <taxon>Metazoa</taxon>
        <taxon>Spiralia</taxon>
        <taxon>Lophotrochozoa</taxon>
        <taxon>Mollusca</taxon>
        <taxon>Gastropoda</taxon>
        <taxon>Caenogastropoda</taxon>
        <taxon>Architaenioglossa</taxon>
        <taxon>Ampullarioidea</taxon>
        <taxon>Ampullariidae</taxon>
        <taxon>Pomacea</taxon>
    </lineage>
</organism>
<dbReference type="InterPro" id="IPR026050">
    <property type="entry name" value="C1GALT1/C1GALT1_chp1"/>
</dbReference>
<keyword evidence="8" id="KW-0547">Nucleotide-binding</keyword>
<dbReference type="InterPro" id="IPR003378">
    <property type="entry name" value="Fringe-like_glycosylTrfase"/>
</dbReference>
<reference evidence="13 14" key="1">
    <citation type="submission" date="2018-04" db="EMBL/GenBank/DDBJ databases">
        <title>The genome of golden apple snail Pomacea canaliculata provides insight into stress tolerance and invasive adaptation.</title>
        <authorList>
            <person name="Liu C."/>
            <person name="Liu B."/>
            <person name="Ren Y."/>
            <person name="Zhang Y."/>
            <person name="Wang H."/>
            <person name="Li S."/>
            <person name="Jiang F."/>
            <person name="Yin L."/>
            <person name="Zhang G."/>
            <person name="Qian W."/>
            <person name="Fan W."/>
        </authorList>
    </citation>
    <scope>NUCLEOTIDE SEQUENCE [LARGE SCALE GENOMIC DNA]</scope>
    <source>
        <strain evidence="13">SZHN2017</strain>
        <tissue evidence="13">Muscle</tissue>
    </source>
</reference>
<evidence type="ECO:0000256" key="4">
    <source>
        <dbReference type="ARBA" id="ARBA00012557"/>
    </source>
</evidence>
<evidence type="ECO:0000256" key="8">
    <source>
        <dbReference type="ARBA" id="ARBA00022741"/>
    </source>
</evidence>
<evidence type="ECO:0000256" key="7">
    <source>
        <dbReference type="ARBA" id="ARBA00022692"/>
    </source>
</evidence>
<evidence type="ECO:0000259" key="12">
    <source>
        <dbReference type="Pfam" id="PF02434"/>
    </source>
</evidence>
<proteinExistence type="inferred from homology"/>
<evidence type="ECO:0000256" key="6">
    <source>
        <dbReference type="ARBA" id="ARBA00022679"/>
    </source>
</evidence>
<keyword evidence="6" id="KW-0808">Transferase</keyword>
<evidence type="ECO:0000256" key="3">
    <source>
        <dbReference type="ARBA" id="ARBA00006462"/>
    </source>
</evidence>
<dbReference type="AlphaFoldDB" id="A0A2T7NT20"/>
<dbReference type="Gene3D" id="3.90.550.50">
    <property type="match status" value="1"/>
</dbReference>
<keyword evidence="5" id="KW-0328">Glycosyltransferase</keyword>
<evidence type="ECO:0000313" key="13">
    <source>
        <dbReference type="EMBL" id="PVD24302.1"/>
    </source>
</evidence>
<evidence type="ECO:0000256" key="11">
    <source>
        <dbReference type="ARBA" id="ARBA00023136"/>
    </source>
</evidence>
<dbReference type="Proteomes" id="UP000245119">
    <property type="component" value="Linkage Group LG9"/>
</dbReference>
<comment type="similarity">
    <text evidence="3">Belongs to the glycosyltransferase 31 family. Beta3-Gal-T subfamily.</text>
</comment>
<feature type="domain" description="Fringe-like glycosyltransferase" evidence="12">
    <location>
        <begin position="82"/>
        <end position="129"/>
    </location>
</feature>
<evidence type="ECO:0000256" key="10">
    <source>
        <dbReference type="ARBA" id="ARBA00022989"/>
    </source>
</evidence>
<comment type="caution">
    <text evidence="13">The sequence shown here is derived from an EMBL/GenBank/DDBJ whole genome shotgun (WGS) entry which is preliminary data.</text>
</comment>
<evidence type="ECO:0000256" key="2">
    <source>
        <dbReference type="ARBA" id="ARBA00004922"/>
    </source>
</evidence>
<evidence type="ECO:0000256" key="5">
    <source>
        <dbReference type="ARBA" id="ARBA00022676"/>
    </source>
</evidence>
<dbReference type="GO" id="GO:0016263">
    <property type="term" value="F:glycoprotein-N-acetylgalactosamine 3-beta-galactosyltransferase activity"/>
    <property type="evidence" value="ECO:0007669"/>
    <property type="project" value="UniProtKB-EC"/>
</dbReference>
<dbReference type="OrthoDB" id="414175at2759"/>
<dbReference type="EC" id="2.4.1.122" evidence="4"/>
<keyword evidence="9" id="KW-0735">Signal-anchor</keyword>
<keyword evidence="14" id="KW-1185">Reference proteome</keyword>
<dbReference type="GO" id="GO:0000166">
    <property type="term" value="F:nucleotide binding"/>
    <property type="evidence" value="ECO:0007669"/>
    <property type="project" value="UniProtKB-KW"/>
</dbReference>
<keyword evidence="11" id="KW-0472">Membrane</keyword>
<dbReference type="STRING" id="400727.A0A2T7NT20"/>
<accession>A0A2T7NT20</accession>
<gene>
    <name evidence="13" type="ORF">C0Q70_14773</name>
</gene>